<dbReference type="Proteomes" id="UP001499843">
    <property type="component" value="Unassembled WGS sequence"/>
</dbReference>
<evidence type="ECO:0000256" key="1">
    <source>
        <dbReference type="SAM" id="MobiDB-lite"/>
    </source>
</evidence>
<reference evidence="3" key="1">
    <citation type="journal article" date="2019" name="Int. J. Syst. Evol. Microbiol.">
        <title>The Global Catalogue of Microorganisms (GCM) 10K type strain sequencing project: providing services to taxonomists for standard genome sequencing and annotation.</title>
        <authorList>
            <consortium name="The Broad Institute Genomics Platform"/>
            <consortium name="The Broad Institute Genome Sequencing Center for Infectious Disease"/>
            <person name="Wu L."/>
            <person name="Ma J."/>
        </authorList>
    </citation>
    <scope>NUCLEOTIDE SEQUENCE [LARGE SCALE GENOMIC DNA]</scope>
    <source>
        <strain evidence="3">JCM 16114</strain>
    </source>
</reference>
<organism evidence="2 3">
    <name type="scientific">Nonomuraea monospora</name>
    <dbReference type="NCBI Taxonomy" id="568818"/>
    <lineage>
        <taxon>Bacteria</taxon>
        <taxon>Bacillati</taxon>
        <taxon>Actinomycetota</taxon>
        <taxon>Actinomycetes</taxon>
        <taxon>Streptosporangiales</taxon>
        <taxon>Streptosporangiaceae</taxon>
        <taxon>Nonomuraea</taxon>
    </lineage>
</organism>
<protein>
    <submittedName>
        <fullName evidence="2">Uncharacterized protein</fullName>
    </submittedName>
</protein>
<evidence type="ECO:0000313" key="3">
    <source>
        <dbReference type="Proteomes" id="UP001499843"/>
    </source>
</evidence>
<keyword evidence="3" id="KW-1185">Reference proteome</keyword>
<feature type="region of interest" description="Disordered" evidence="1">
    <location>
        <begin position="1"/>
        <end position="20"/>
    </location>
</feature>
<evidence type="ECO:0000313" key="2">
    <source>
        <dbReference type="EMBL" id="GAA2216432.1"/>
    </source>
</evidence>
<sequence length="53" mass="5273">MRSQVERVMDGGQEAFLPSGQGGAEVGAVTQVLAERDGQALGLVDAVASAATA</sequence>
<comment type="caution">
    <text evidence="2">The sequence shown here is derived from an EMBL/GenBank/DDBJ whole genome shotgun (WGS) entry which is preliminary data.</text>
</comment>
<gene>
    <name evidence="2" type="ORF">GCM10009850_119010</name>
</gene>
<proteinExistence type="predicted"/>
<accession>A0ABP5Q167</accession>
<name>A0ABP5Q167_9ACTN</name>
<dbReference type="EMBL" id="BAAAQX010000069">
    <property type="protein sequence ID" value="GAA2216432.1"/>
    <property type="molecule type" value="Genomic_DNA"/>
</dbReference>